<name>A0AAD5KD68_9FUNG</name>
<dbReference type="Proteomes" id="UP001209540">
    <property type="component" value="Unassembled WGS sequence"/>
</dbReference>
<proteinExistence type="predicted"/>
<dbReference type="EMBL" id="JAIXMP010000009">
    <property type="protein sequence ID" value="KAI9268185.1"/>
    <property type="molecule type" value="Genomic_DNA"/>
</dbReference>
<protein>
    <submittedName>
        <fullName evidence="1">Uncharacterized protein</fullName>
    </submittedName>
</protein>
<comment type="caution">
    <text evidence="1">The sequence shown here is derived from an EMBL/GenBank/DDBJ whole genome shotgun (WGS) entry which is preliminary data.</text>
</comment>
<accession>A0AAD5KD68</accession>
<reference evidence="1" key="2">
    <citation type="submission" date="2023-02" db="EMBL/GenBank/DDBJ databases">
        <authorList>
            <consortium name="DOE Joint Genome Institute"/>
            <person name="Mondo S.J."/>
            <person name="Chang Y."/>
            <person name="Wang Y."/>
            <person name="Ahrendt S."/>
            <person name="Andreopoulos W."/>
            <person name="Barry K."/>
            <person name="Beard J."/>
            <person name="Benny G.L."/>
            <person name="Blankenship S."/>
            <person name="Bonito G."/>
            <person name="Cuomo C."/>
            <person name="Desiro A."/>
            <person name="Gervers K.A."/>
            <person name="Hundley H."/>
            <person name="Kuo A."/>
            <person name="LaButti K."/>
            <person name="Lang B.F."/>
            <person name="Lipzen A."/>
            <person name="O'Donnell K."/>
            <person name="Pangilinan J."/>
            <person name="Reynolds N."/>
            <person name="Sandor L."/>
            <person name="Smith M.W."/>
            <person name="Tsang A."/>
            <person name="Grigoriev I.V."/>
            <person name="Stajich J.E."/>
            <person name="Spatafora J.W."/>
        </authorList>
    </citation>
    <scope>NUCLEOTIDE SEQUENCE</scope>
    <source>
        <strain evidence="1">RSA 2281</strain>
    </source>
</reference>
<evidence type="ECO:0000313" key="2">
    <source>
        <dbReference type="Proteomes" id="UP001209540"/>
    </source>
</evidence>
<dbReference type="AlphaFoldDB" id="A0AAD5KD68"/>
<evidence type="ECO:0000313" key="1">
    <source>
        <dbReference type="EMBL" id="KAI9268185.1"/>
    </source>
</evidence>
<reference evidence="1" key="1">
    <citation type="journal article" date="2022" name="IScience">
        <title>Evolution of zygomycete secretomes and the origins of terrestrial fungal ecologies.</title>
        <authorList>
            <person name="Chang Y."/>
            <person name="Wang Y."/>
            <person name="Mondo S."/>
            <person name="Ahrendt S."/>
            <person name="Andreopoulos W."/>
            <person name="Barry K."/>
            <person name="Beard J."/>
            <person name="Benny G.L."/>
            <person name="Blankenship S."/>
            <person name="Bonito G."/>
            <person name="Cuomo C."/>
            <person name="Desiro A."/>
            <person name="Gervers K.A."/>
            <person name="Hundley H."/>
            <person name="Kuo A."/>
            <person name="LaButti K."/>
            <person name="Lang B.F."/>
            <person name="Lipzen A."/>
            <person name="O'Donnell K."/>
            <person name="Pangilinan J."/>
            <person name="Reynolds N."/>
            <person name="Sandor L."/>
            <person name="Smith M.E."/>
            <person name="Tsang A."/>
            <person name="Grigoriev I.V."/>
            <person name="Stajich J.E."/>
            <person name="Spatafora J.W."/>
        </authorList>
    </citation>
    <scope>NUCLEOTIDE SEQUENCE</scope>
    <source>
        <strain evidence="1">RSA 2281</strain>
    </source>
</reference>
<gene>
    <name evidence="1" type="ORF">BDA99DRAFT_535697</name>
</gene>
<sequence>MWNSKICSVIFILMEKNPEVMYGNMGLHVHAFVNFREVYKWSNDEVDRSNLDIVENILSMSFYCIYKSISKTLDYGCHTSYDFIIIPTKNAQFTTTQSRPYMTYYEQKWTQKYESRRQYHVFGHYFIWYFYLVFEVPNTISFYNNKIINKFQHCHEYI</sequence>
<keyword evidence="2" id="KW-1185">Reference proteome</keyword>
<organism evidence="1 2">
    <name type="scientific">Phascolomyces articulosus</name>
    <dbReference type="NCBI Taxonomy" id="60185"/>
    <lineage>
        <taxon>Eukaryota</taxon>
        <taxon>Fungi</taxon>
        <taxon>Fungi incertae sedis</taxon>
        <taxon>Mucoromycota</taxon>
        <taxon>Mucoromycotina</taxon>
        <taxon>Mucoromycetes</taxon>
        <taxon>Mucorales</taxon>
        <taxon>Lichtheimiaceae</taxon>
        <taxon>Phascolomyces</taxon>
    </lineage>
</organism>